<keyword evidence="2" id="KW-1185">Reference proteome</keyword>
<organism evidence="1 2">
    <name type="scientific">Urechidicola vernalis</name>
    <dbReference type="NCBI Taxonomy" id="3075600"/>
    <lineage>
        <taxon>Bacteria</taxon>
        <taxon>Pseudomonadati</taxon>
        <taxon>Bacteroidota</taxon>
        <taxon>Flavobacteriia</taxon>
        <taxon>Flavobacteriales</taxon>
        <taxon>Flavobacteriaceae</taxon>
        <taxon>Urechidicola</taxon>
    </lineage>
</organism>
<name>A0ABU2Y3P1_9FLAO</name>
<gene>
    <name evidence="1" type="ORF">RM519_04150</name>
</gene>
<sequence length="111" mass="12865">MDLQKKDNYTLVKPTEISIEEFYSSFLEEVKNFKKEHLVLHFSETFNTTIQEILLFLNIANDFRENGISFVIICKGIDIDDVPDEINIVPTLAEAIDILELDAIERDLMNI</sequence>
<comment type="caution">
    <text evidence="1">The sequence shown here is derived from an EMBL/GenBank/DDBJ whole genome shotgun (WGS) entry which is preliminary data.</text>
</comment>
<dbReference type="Proteomes" id="UP001252186">
    <property type="component" value="Unassembled WGS sequence"/>
</dbReference>
<protein>
    <submittedName>
        <fullName evidence="1">Uncharacterized protein</fullName>
    </submittedName>
</protein>
<dbReference type="Gene3D" id="3.30.750.24">
    <property type="entry name" value="STAS domain"/>
    <property type="match status" value="1"/>
</dbReference>
<accession>A0ABU2Y3P1</accession>
<evidence type="ECO:0000313" key="1">
    <source>
        <dbReference type="EMBL" id="MDT0552431.1"/>
    </source>
</evidence>
<dbReference type="InterPro" id="IPR036513">
    <property type="entry name" value="STAS_dom_sf"/>
</dbReference>
<evidence type="ECO:0000313" key="2">
    <source>
        <dbReference type="Proteomes" id="UP001252186"/>
    </source>
</evidence>
<dbReference type="EMBL" id="JAVRHV010000001">
    <property type="protein sequence ID" value="MDT0552431.1"/>
    <property type="molecule type" value="Genomic_DNA"/>
</dbReference>
<proteinExistence type="predicted"/>
<reference evidence="1 2" key="1">
    <citation type="submission" date="2023-09" db="EMBL/GenBank/DDBJ databases">
        <authorList>
            <person name="Rey-Velasco X."/>
        </authorList>
    </citation>
    <scope>NUCLEOTIDE SEQUENCE [LARGE SCALE GENOMIC DNA]</scope>
    <source>
        <strain evidence="1 2">P050</strain>
    </source>
</reference>
<dbReference type="RefSeq" id="WP_311592297.1">
    <property type="nucleotide sequence ID" value="NZ_JAVRHV010000001.1"/>
</dbReference>